<name>A0ABQ6ABM8_9GAMM</name>
<dbReference type="InterPro" id="IPR021326">
    <property type="entry name" value="DUF2931"/>
</dbReference>
<dbReference type="Proteomes" id="UP001156660">
    <property type="component" value="Unassembled WGS sequence"/>
</dbReference>
<dbReference type="Pfam" id="PF11153">
    <property type="entry name" value="DUF2931"/>
    <property type="match status" value="1"/>
</dbReference>
<evidence type="ECO:0000313" key="2">
    <source>
        <dbReference type="EMBL" id="GLR73900.1"/>
    </source>
</evidence>
<keyword evidence="3" id="KW-1185">Reference proteome</keyword>
<keyword evidence="2" id="KW-0449">Lipoprotein</keyword>
<gene>
    <name evidence="2" type="ORF">GCM10007855_07740</name>
</gene>
<proteinExistence type="predicted"/>
<accession>A0ABQ6ABM8</accession>
<organism evidence="2 3">
    <name type="scientific">Aliivibrio sifiae</name>
    <dbReference type="NCBI Taxonomy" id="566293"/>
    <lineage>
        <taxon>Bacteria</taxon>
        <taxon>Pseudomonadati</taxon>
        <taxon>Pseudomonadota</taxon>
        <taxon>Gammaproteobacteria</taxon>
        <taxon>Vibrionales</taxon>
        <taxon>Vibrionaceae</taxon>
        <taxon>Aliivibrio</taxon>
    </lineage>
</organism>
<reference evidence="3" key="1">
    <citation type="journal article" date="2019" name="Int. J. Syst. Evol. Microbiol.">
        <title>The Global Catalogue of Microorganisms (GCM) 10K type strain sequencing project: providing services to taxonomists for standard genome sequencing and annotation.</title>
        <authorList>
            <consortium name="The Broad Institute Genomics Platform"/>
            <consortium name="The Broad Institute Genome Sequencing Center for Infectious Disease"/>
            <person name="Wu L."/>
            <person name="Ma J."/>
        </authorList>
    </citation>
    <scope>NUCLEOTIDE SEQUENCE [LARGE SCALE GENOMIC DNA]</scope>
    <source>
        <strain evidence="3">NBRC 105001</strain>
    </source>
</reference>
<protein>
    <submittedName>
        <fullName evidence="2">Lipoprotein</fullName>
    </submittedName>
</protein>
<dbReference type="PROSITE" id="PS51257">
    <property type="entry name" value="PROKAR_LIPOPROTEIN"/>
    <property type="match status" value="1"/>
</dbReference>
<keyword evidence="1" id="KW-0732">Signal</keyword>
<evidence type="ECO:0000256" key="1">
    <source>
        <dbReference type="SAM" id="SignalP"/>
    </source>
</evidence>
<dbReference type="EMBL" id="BSOU01000002">
    <property type="protein sequence ID" value="GLR73900.1"/>
    <property type="molecule type" value="Genomic_DNA"/>
</dbReference>
<feature type="chain" id="PRO_5046259961" evidence="1">
    <location>
        <begin position="28"/>
        <end position="212"/>
    </location>
</feature>
<feature type="signal peptide" evidence="1">
    <location>
        <begin position="1"/>
        <end position="27"/>
    </location>
</feature>
<sequence>MVKTVINFNRFLLIVFCLLISACSTKHQVKSPPLDEWTISTISPKYYTVRGDILLIVGERKQGGWRGMVGKTTMESENPLGWDGGERFHSGYSISSTELPASFYIRWHSLANKKTYNKTIKVSEDIRNKMREYHDIRCGKSNRLKPYKNNILLGLAPDGMISVFLNGGCFDNELQFKVQAVEYKVADDFVYPELKKESQDYVDEHGVPVGIW</sequence>
<evidence type="ECO:0000313" key="3">
    <source>
        <dbReference type="Proteomes" id="UP001156660"/>
    </source>
</evidence>
<comment type="caution">
    <text evidence="2">The sequence shown here is derived from an EMBL/GenBank/DDBJ whole genome shotgun (WGS) entry which is preliminary data.</text>
</comment>